<dbReference type="EMBL" id="GBRH01214965">
    <property type="protein sequence ID" value="JAD82930.1"/>
    <property type="molecule type" value="Transcribed_RNA"/>
</dbReference>
<sequence length="16" mass="1989">MVDHKFVRLECLICWP</sequence>
<name>A0A0A9DB89_ARUDO</name>
<evidence type="ECO:0000313" key="1">
    <source>
        <dbReference type="EMBL" id="JAD82930.1"/>
    </source>
</evidence>
<protein>
    <submittedName>
        <fullName evidence="1">Uncharacterized protein</fullName>
    </submittedName>
</protein>
<proteinExistence type="predicted"/>
<organism evidence="1">
    <name type="scientific">Arundo donax</name>
    <name type="common">Giant reed</name>
    <name type="synonym">Donax arundinaceus</name>
    <dbReference type="NCBI Taxonomy" id="35708"/>
    <lineage>
        <taxon>Eukaryota</taxon>
        <taxon>Viridiplantae</taxon>
        <taxon>Streptophyta</taxon>
        <taxon>Embryophyta</taxon>
        <taxon>Tracheophyta</taxon>
        <taxon>Spermatophyta</taxon>
        <taxon>Magnoliopsida</taxon>
        <taxon>Liliopsida</taxon>
        <taxon>Poales</taxon>
        <taxon>Poaceae</taxon>
        <taxon>PACMAD clade</taxon>
        <taxon>Arundinoideae</taxon>
        <taxon>Arundineae</taxon>
        <taxon>Arundo</taxon>
    </lineage>
</organism>
<reference evidence="1" key="1">
    <citation type="submission" date="2014-09" db="EMBL/GenBank/DDBJ databases">
        <authorList>
            <person name="Magalhaes I.L.F."/>
            <person name="Oliveira U."/>
            <person name="Santos F.R."/>
            <person name="Vidigal T.H.D.A."/>
            <person name="Brescovit A.D."/>
            <person name="Santos A.J."/>
        </authorList>
    </citation>
    <scope>NUCLEOTIDE SEQUENCE</scope>
    <source>
        <tissue evidence="1">Shoot tissue taken approximately 20 cm above the soil surface</tissue>
    </source>
</reference>
<dbReference type="AlphaFoldDB" id="A0A0A9DB89"/>
<reference evidence="1" key="2">
    <citation type="journal article" date="2015" name="Data Brief">
        <title>Shoot transcriptome of the giant reed, Arundo donax.</title>
        <authorList>
            <person name="Barrero R.A."/>
            <person name="Guerrero F.D."/>
            <person name="Moolhuijzen P."/>
            <person name="Goolsby J.A."/>
            <person name="Tidwell J."/>
            <person name="Bellgard S.E."/>
            <person name="Bellgard M.I."/>
        </authorList>
    </citation>
    <scope>NUCLEOTIDE SEQUENCE</scope>
    <source>
        <tissue evidence="1">Shoot tissue taken approximately 20 cm above the soil surface</tissue>
    </source>
</reference>
<accession>A0A0A9DB89</accession>